<feature type="domain" description="MYND-type" evidence="5">
    <location>
        <begin position="1152"/>
        <end position="1193"/>
    </location>
</feature>
<dbReference type="PANTHER" id="PTHR10237">
    <property type="entry name" value="DEFORMED EPIDERMAL AUTOREGULATORY FACTOR 1 HOMOLOG SUPPRESSIN"/>
    <property type="match status" value="1"/>
</dbReference>
<reference evidence="6 7" key="1">
    <citation type="journal article" date="2014" name="BMC Genomics">
        <title>Comparative genome sequencing reveals chemotype-specific gene clusters in the toxigenic black mold Stachybotrys.</title>
        <authorList>
            <person name="Semeiks J."/>
            <person name="Borek D."/>
            <person name="Otwinowski Z."/>
            <person name="Grishin N.V."/>
        </authorList>
    </citation>
    <scope>NUCLEOTIDE SEQUENCE [LARGE SCALE GENOMIC DNA]</scope>
    <source>
        <strain evidence="7">CBS 109288 / IBT 7711</strain>
    </source>
</reference>
<evidence type="ECO:0000259" key="5">
    <source>
        <dbReference type="PROSITE" id="PS50865"/>
    </source>
</evidence>
<sequence>MLTPEFANILTYFYPIGNTPAICLTQGLPPESQATVLLLGCGDVRNVLFTAHADNRRMDITCCDVQRAVLARNIVLLTLLLDDVDGRRNDDYWNIYYHLYLDQGCLDLVRAQADDLYRLSTSLEAWHESSYGSCIRFCDRRTLQKVREVWKFYSAGAQENMVEVKLRSVVERARKQRRSKLRQGMTISGLRSVAPVFVTDAMGELNELHKHFWNHGNTEIGAEAVSEVSNANPLFTTSDGSGTLHYGSDPLLGFHISTAYAPLTRDSPLFCRSASLSPLQNIVRAARVEFSAWCDSFRKRAAGSVVMRMFSGDAIAFSHALQCRRINGSSASAGWYRNRHSHEPLALDGEDYGPEGCAPLSFAVIDTSNLADHVGCLNLLIATSPLLHADLTACLYTETLVKQSQTYRELSDELLCGHLPTVAMLLDLFPIEFWTNFGPISAGNETILNFAASLGPQRHAGQMFVRMTWKRPVMQTALQAHMQPICFSTEDLAQALYVIYLKMFEGESLSQLFSSFDLHNAQRLSLPQYHRGGYVSLLCLVRGRVVVDWDRTMDALLGLIEGNSSLLMGRHYIQELYLQMHLLGVYSVDMLRRRYNIGTTACSPTSDLRDWRGMGPAVCATLVVPRENLAIFTDDDPTEVGTPHLQCVVQSSSTPTHGAWQNIFAAVQIGFGQLSTAGARYSDTYTVRIAEEPRAWHGATPLFASFMVPTWMLLLEPRNAKISLSIQSTPQNAEKFTKRLGLYLNIYETTLGDMEHVHISKNMPNLGGFLSVPGFAVEDIGDSGLRNPRAKTAVTAIVDAKSGRIVSLNGRLDIQSEDLKSALNRGCQVRAICLSPCSFRMAIGAAEHLKLDFPAPVSEAKGRTRVARKSSYIEFIAPVDIDAWRTSLKLMHPMFLNGCIPAALNTPRLSLQTLPILDTSRREEMGWIITHASFMFSLNERSLRRSHRMPSLEGERARLGFKGSLFSMLMHLTRLQSARQEHIFGINNPASGGVHVIIFVSNMRLDHANRTVVLDTAVLPLHDELMPKIRAFLVSLTDRGFLNIEVDDVELCLWKRMLPTMVERCRTWSHRAQCEYLAGGQIPLSVENGKPALCQCGNGMIPDRFLKDVPRWNIVAKHVVRAAISLSFPCPLVDEVFGDGLDDLESIVNANCRVCNGSRSDGRRLLTCSRCRNAKYCSQECQRIDWKKHKSHYVWLLDDMKEEKVLVRIGDDIASLIADSTIFQMEQAGVLV</sequence>
<dbReference type="Gene3D" id="6.10.140.2220">
    <property type="match status" value="1"/>
</dbReference>
<accession>A0A084AW95</accession>
<evidence type="ECO:0000313" key="6">
    <source>
        <dbReference type="EMBL" id="KEY69574.1"/>
    </source>
</evidence>
<keyword evidence="3" id="KW-0862">Zinc</keyword>
<keyword evidence="7" id="KW-1185">Reference proteome</keyword>
<evidence type="ECO:0000256" key="4">
    <source>
        <dbReference type="PROSITE-ProRule" id="PRU00134"/>
    </source>
</evidence>
<dbReference type="Pfam" id="PF14737">
    <property type="entry name" value="DUF4470"/>
    <property type="match status" value="1"/>
</dbReference>
<dbReference type="GO" id="GO:0008270">
    <property type="term" value="F:zinc ion binding"/>
    <property type="evidence" value="ECO:0007669"/>
    <property type="project" value="UniProtKB-KW"/>
</dbReference>
<dbReference type="InterPro" id="IPR024119">
    <property type="entry name" value="TF_DEAF-1"/>
</dbReference>
<gene>
    <name evidence="6" type="ORF">S7711_06203</name>
</gene>
<keyword evidence="1" id="KW-0479">Metal-binding</keyword>
<dbReference type="HOGENOM" id="CLU_007974_0_1_1"/>
<organism evidence="6 7">
    <name type="scientific">Stachybotrys chartarum (strain CBS 109288 / IBT 7711)</name>
    <name type="common">Toxic black mold</name>
    <name type="synonym">Stilbospora chartarum</name>
    <dbReference type="NCBI Taxonomy" id="1280523"/>
    <lineage>
        <taxon>Eukaryota</taxon>
        <taxon>Fungi</taxon>
        <taxon>Dikarya</taxon>
        <taxon>Ascomycota</taxon>
        <taxon>Pezizomycotina</taxon>
        <taxon>Sordariomycetes</taxon>
        <taxon>Hypocreomycetidae</taxon>
        <taxon>Hypocreales</taxon>
        <taxon>Stachybotryaceae</taxon>
        <taxon>Stachybotrys</taxon>
    </lineage>
</organism>
<name>A0A084AW95_STACB</name>
<dbReference type="AlphaFoldDB" id="A0A084AW95"/>
<proteinExistence type="predicted"/>
<dbReference type="OrthoDB" id="432970at2759"/>
<dbReference type="GO" id="GO:0000981">
    <property type="term" value="F:DNA-binding transcription factor activity, RNA polymerase II-specific"/>
    <property type="evidence" value="ECO:0007669"/>
    <property type="project" value="TreeGrafter"/>
</dbReference>
<dbReference type="InterPro" id="IPR027974">
    <property type="entry name" value="DUF4470"/>
</dbReference>
<keyword evidence="2 4" id="KW-0863">Zinc-finger</keyword>
<dbReference type="InterPro" id="IPR002893">
    <property type="entry name" value="Znf_MYND"/>
</dbReference>
<evidence type="ECO:0000256" key="2">
    <source>
        <dbReference type="ARBA" id="ARBA00022771"/>
    </source>
</evidence>
<dbReference type="PANTHER" id="PTHR10237:SF15">
    <property type="entry name" value="LD37257P"/>
    <property type="match status" value="1"/>
</dbReference>
<evidence type="ECO:0000256" key="1">
    <source>
        <dbReference type="ARBA" id="ARBA00022723"/>
    </source>
</evidence>
<dbReference type="PROSITE" id="PS50865">
    <property type="entry name" value="ZF_MYND_2"/>
    <property type="match status" value="1"/>
</dbReference>
<dbReference type="GO" id="GO:0005634">
    <property type="term" value="C:nucleus"/>
    <property type="evidence" value="ECO:0007669"/>
    <property type="project" value="TreeGrafter"/>
</dbReference>
<dbReference type="EMBL" id="KL648521">
    <property type="protein sequence ID" value="KEY69574.1"/>
    <property type="molecule type" value="Genomic_DNA"/>
</dbReference>
<dbReference type="Proteomes" id="UP000028045">
    <property type="component" value="Unassembled WGS sequence"/>
</dbReference>
<protein>
    <recommendedName>
        <fullName evidence="5">MYND-type domain-containing protein</fullName>
    </recommendedName>
</protein>
<dbReference type="SUPFAM" id="SSF144232">
    <property type="entry name" value="HIT/MYND zinc finger-like"/>
    <property type="match status" value="1"/>
</dbReference>
<dbReference type="Pfam" id="PF01753">
    <property type="entry name" value="zf-MYND"/>
    <property type="match status" value="1"/>
</dbReference>
<evidence type="ECO:0000256" key="3">
    <source>
        <dbReference type="ARBA" id="ARBA00022833"/>
    </source>
</evidence>
<evidence type="ECO:0000313" key="7">
    <source>
        <dbReference type="Proteomes" id="UP000028045"/>
    </source>
</evidence>